<dbReference type="InterPro" id="IPR039538">
    <property type="entry name" value="BetI_C"/>
</dbReference>
<dbReference type="Proteomes" id="UP000431080">
    <property type="component" value="Unassembled WGS sequence"/>
</dbReference>
<evidence type="ECO:0000259" key="6">
    <source>
        <dbReference type="PROSITE" id="PS50977"/>
    </source>
</evidence>
<dbReference type="AlphaFoldDB" id="A0A6I2F8D0"/>
<evidence type="ECO:0000313" key="7">
    <source>
        <dbReference type="EMBL" id="MRG61082.1"/>
    </source>
</evidence>
<dbReference type="PANTHER" id="PTHR30055">
    <property type="entry name" value="HTH-TYPE TRANSCRIPTIONAL REGULATOR RUTR"/>
    <property type="match status" value="1"/>
</dbReference>
<dbReference type="InterPro" id="IPR023772">
    <property type="entry name" value="DNA-bd_HTH_TetR-type_CS"/>
</dbReference>
<comment type="caution">
    <text evidence="7">The sequence shown here is derived from an EMBL/GenBank/DDBJ whole genome shotgun (WGS) entry which is preliminary data.</text>
</comment>
<gene>
    <name evidence="7" type="ORF">GE115_14590</name>
</gene>
<evidence type="ECO:0000256" key="3">
    <source>
        <dbReference type="ARBA" id="ARBA00023125"/>
    </source>
</evidence>
<accession>A0A6I2F8D0</accession>
<dbReference type="InterPro" id="IPR001647">
    <property type="entry name" value="HTH_TetR"/>
</dbReference>
<dbReference type="SUPFAM" id="SSF46689">
    <property type="entry name" value="Homeodomain-like"/>
    <property type="match status" value="1"/>
</dbReference>
<proteinExistence type="predicted"/>
<dbReference type="Gene3D" id="1.10.357.10">
    <property type="entry name" value="Tetracycline Repressor, domain 2"/>
    <property type="match status" value="1"/>
</dbReference>
<name>A0A6I2F8D0_9MICO</name>
<dbReference type="Pfam" id="PF00440">
    <property type="entry name" value="TetR_N"/>
    <property type="match status" value="1"/>
</dbReference>
<keyword evidence="2" id="KW-0805">Transcription regulation</keyword>
<sequence>MTETTAARARPSATTRAMGVCGAGAGAGAGPADSGAGAGPALVRLDMGVSLPIQNECSFFIIVLPHRIVNAERSPPVPKVSEAHRSARRAEIVDAAARAFARTGYRGTSMASIIEESGLSAGAIYGHFAGKQELFVAVASRVLAARTSELDQRAAGRPPLSPGELIATLLDGVRREPFSHVIVLLWAEALVDPEIHRLVNGVFARLRSTITERLEEWAAYAPGRVDGDPHEWAARAAPVVLGLAPGFLVQRTVADDFDEDAYLREVVGLLPR</sequence>
<evidence type="ECO:0000256" key="2">
    <source>
        <dbReference type="ARBA" id="ARBA00023015"/>
    </source>
</evidence>
<dbReference type="GO" id="GO:0000976">
    <property type="term" value="F:transcription cis-regulatory region binding"/>
    <property type="evidence" value="ECO:0007669"/>
    <property type="project" value="TreeGrafter"/>
</dbReference>
<protein>
    <submittedName>
        <fullName evidence="7">TetR family transcriptional regulator</fullName>
    </submittedName>
</protein>
<dbReference type="PANTHER" id="PTHR30055:SF226">
    <property type="entry name" value="HTH-TYPE TRANSCRIPTIONAL REGULATOR PKSA"/>
    <property type="match status" value="1"/>
</dbReference>
<dbReference type="InterPro" id="IPR036271">
    <property type="entry name" value="Tet_transcr_reg_TetR-rel_C_sf"/>
</dbReference>
<evidence type="ECO:0000256" key="1">
    <source>
        <dbReference type="ARBA" id="ARBA00022491"/>
    </source>
</evidence>
<keyword evidence="8" id="KW-1185">Reference proteome</keyword>
<evidence type="ECO:0000313" key="8">
    <source>
        <dbReference type="Proteomes" id="UP000431080"/>
    </source>
</evidence>
<keyword evidence="4" id="KW-0804">Transcription</keyword>
<feature type="domain" description="HTH tetR-type" evidence="6">
    <location>
        <begin position="86"/>
        <end position="146"/>
    </location>
</feature>
<evidence type="ECO:0000256" key="4">
    <source>
        <dbReference type="ARBA" id="ARBA00023163"/>
    </source>
</evidence>
<keyword evidence="3 5" id="KW-0238">DNA-binding</keyword>
<evidence type="ECO:0000256" key="5">
    <source>
        <dbReference type="PROSITE-ProRule" id="PRU00335"/>
    </source>
</evidence>
<feature type="DNA-binding region" description="H-T-H motif" evidence="5">
    <location>
        <begin position="109"/>
        <end position="128"/>
    </location>
</feature>
<dbReference type="GO" id="GO:0003700">
    <property type="term" value="F:DNA-binding transcription factor activity"/>
    <property type="evidence" value="ECO:0007669"/>
    <property type="project" value="TreeGrafter"/>
</dbReference>
<dbReference type="PROSITE" id="PS01081">
    <property type="entry name" value="HTH_TETR_1"/>
    <property type="match status" value="1"/>
</dbReference>
<dbReference type="InterPro" id="IPR050109">
    <property type="entry name" value="HTH-type_TetR-like_transc_reg"/>
</dbReference>
<dbReference type="Pfam" id="PF13977">
    <property type="entry name" value="TetR_C_6"/>
    <property type="match status" value="1"/>
</dbReference>
<dbReference type="EMBL" id="WJIF01000009">
    <property type="protein sequence ID" value="MRG61082.1"/>
    <property type="molecule type" value="Genomic_DNA"/>
</dbReference>
<dbReference type="PROSITE" id="PS50977">
    <property type="entry name" value="HTH_TETR_2"/>
    <property type="match status" value="1"/>
</dbReference>
<reference evidence="7 8" key="1">
    <citation type="submission" date="2019-10" db="EMBL/GenBank/DDBJ databases">
        <authorList>
            <person name="Nie G."/>
            <person name="Ming H."/>
            <person name="Yi B."/>
        </authorList>
    </citation>
    <scope>NUCLEOTIDE SEQUENCE [LARGE SCALE GENOMIC DNA]</scope>
    <source>
        <strain evidence="7 8">CFH 90414</strain>
    </source>
</reference>
<dbReference type="PRINTS" id="PR00455">
    <property type="entry name" value="HTHTETR"/>
</dbReference>
<dbReference type="InterPro" id="IPR009057">
    <property type="entry name" value="Homeodomain-like_sf"/>
</dbReference>
<keyword evidence="1" id="KW-0678">Repressor</keyword>
<organism evidence="7 8">
    <name type="scientific">Agromyces agglutinans</name>
    <dbReference type="NCBI Taxonomy" id="2662258"/>
    <lineage>
        <taxon>Bacteria</taxon>
        <taxon>Bacillati</taxon>
        <taxon>Actinomycetota</taxon>
        <taxon>Actinomycetes</taxon>
        <taxon>Micrococcales</taxon>
        <taxon>Microbacteriaceae</taxon>
        <taxon>Agromyces</taxon>
    </lineage>
</organism>
<dbReference type="SUPFAM" id="SSF48498">
    <property type="entry name" value="Tetracyclin repressor-like, C-terminal domain"/>
    <property type="match status" value="1"/>
</dbReference>